<organism evidence="2 3">
    <name type="scientific">Helicobacter felis (strain ATCC 49179 / CCUG 28539 / NCTC 12436 / CS1)</name>
    <dbReference type="NCBI Taxonomy" id="936155"/>
    <lineage>
        <taxon>Bacteria</taxon>
        <taxon>Pseudomonadati</taxon>
        <taxon>Campylobacterota</taxon>
        <taxon>Epsilonproteobacteria</taxon>
        <taxon>Campylobacterales</taxon>
        <taxon>Helicobacteraceae</taxon>
        <taxon>Helicobacter</taxon>
    </lineage>
</organism>
<name>E7ABP4_HELFC</name>
<reference evidence="2 3" key="1">
    <citation type="journal article" date="2011" name="Genome Biol. Evol.">
        <title>Comparative whole genome sequence analysis of the carcinogenic bacterial model pathogen Helicobacter felis.</title>
        <authorList>
            <person name="Arnold I.C."/>
            <person name="Zigova Z."/>
            <person name="Holden M."/>
            <person name="Lawley T.D."/>
            <person name="Rad R."/>
            <person name="Dougan G."/>
            <person name="Falkow S."/>
            <person name="Bentley S.D."/>
            <person name="Muller A."/>
        </authorList>
    </citation>
    <scope>NUCLEOTIDE SEQUENCE [LARGE SCALE GENOMIC DNA]</scope>
    <source>
        <strain evidence="3">ATCC 49179 / CCUG 28539 / NCTC 12436 / CS1</strain>
    </source>
</reference>
<accession>E7ABP4</accession>
<evidence type="ECO:0000256" key="1">
    <source>
        <dbReference type="SAM" id="Coils"/>
    </source>
</evidence>
<dbReference type="KEGG" id="hfe:HFELIS_16650"/>
<evidence type="ECO:0000313" key="2">
    <source>
        <dbReference type="EMBL" id="CBY83749.1"/>
    </source>
</evidence>
<dbReference type="STRING" id="936155.HFELIS_16650"/>
<protein>
    <submittedName>
        <fullName evidence="2">Uncharacterized protein</fullName>
    </submittedName>
</protein>
<dbReference type="OrthoDB" id="9929513at2"/>
<sequence length="60" mass="6543">MSARELGDLVSRLGKQISKAKAERDKASHLLEVANAKLAGLKEKQAQASQILVKKQAEEK</sequence>
<keyword evidence="3" id="KW-1185">Reference proteome</keyword>
<feature type="coiled-coil region" evidence="1">
    <location>
        <begin position="17"/>
        <end position="44"/>
    </location>
</feature>
<dbReference type="EMBL" id="FQ670179">
    <property type="protein sequence ID" value="CBY83749.1"/>
    <property type="molecule type" value="Genomic_DNA"/>
</dbReference>
<evidence type="ECO:0000313" key="3">
    <source>
        <dbReference type="Proteomes" id="UP000007934"/>
    </source>
</evidence>
<dbReference type="Proteomes" id="UP000007934">
    <property type="component" value="Chromosome"/>
</dbReference>
<dbReference type="AlphaFoldDB" id="E7ABP4"/>
<dbReference type="RefSeq" id="WP_013470088.1">
    <property type="nucleotide sequence ID" value="NC_014810.2"/>
</dbReference>
<dbReference type="HOGENOM" id="CLU_2935169_0_0_7"/>
<gene>
    <name evidence="2" type="ordered locus">Hfelis_16650</name>
</gene>
<dbReference type="GeneID" id="36134022"/>
<proteinExistence type="predicted"/>
<keyword evidence="1" id="KW-0175">Coiled coil</keyword>